<name>A0ABY3ESP2_9BURK</name>
<protein>
    <submittedName>
        <fullName evidence="1">Uncharacterized protein</fullName>
    </submittedName>
</protein>
<dbReference type="EMBL" id="VCIZ01000002">
    <property type="protein sequence ID" value="TSP13982.1"/>
    <property type="molecule type" value="Genomic_DNA"/>
</dbReference>
<reference evidence="1 2" key="1">
    <citation type="submission" date="2019-05" db="EMBL/GenBank/DDBJ databases">
        <title>Whole genome sequence analysis of Cupriavidus campinensis S14E4C strain.</title>
        <authorList>
            <person name="Abbaszade G."/>
            <person name="Szabo A."/>
            <person name="Toumi M."/>
            <person name="Toth E."/>
        </authorList>
    </citation>
    <scope>NUCLEOTIDE SEQUENCE [LARGE SCALE GENOMIC DNA]</scope>
    <source>
        <strain evidence="1 2">S14E4C</strain>
    </source>
</reference>
<accession>A0ABY3ESP2</accession>
<evidence type="ECO:0000313" key="2">
    <source>
        <dbReference type="Proteomes" id="UP000318943"/>
    </source>
</evidence>
<keyword evidence="2" id="KW-1185">Reference proteome</keyword>
<dbReference type="RefSeq" id="WP_144196675.1">
    <property type="nucleotide sequence ID" value="NZ_VCIZ01000002.1"/>
</dbReference>
<comment type="caution">
    <text evidence="1">The sequence shown here is derived from an EMBL/GenBank/DDBJ whole genome shotgun (WGS) entry which is preliminary data.</text>
</comment>
<evidence type="ECO:0000313" key="1">
    <source>
        <dbReference type="EMBL" id="TSP13982.1"/>
    </source>
</evidence>
<gene>
    <name evidence="1" type="ORF">FGG12_05795</name>
</gene>
<organism evidence="1 2">
    <name type="scientific">Cupriavidus campinensis</name>
    <dbReference type="NCBI Taxonomy" id="151783"/>
    <lineage>
        <taxon>Bacteria</taxon>
        <taxon>Pseudomonadati</taxon>
        <taxon>Pseudomonadota</taxon>
        <taxon>Betaproteobacteria</taxon>
        <taxon>Burkholderiales</taxon>
        <taxon>Burkholderiaceae</taxon>
        <taxon>Cupriavidus</taxon>
    </lineage>
</organism>
<proteinExistence type="predicted"/>
<dbReference type="Proteomes" id="UP000318943">
    <property type="component" value="Unassembled WGS sequence"/>
</dbReference>
<sequence length="94" mass="10749">MANFTTIPEEVALQLMELPMLRPIFQKISEMVPGLTTEERMKVAAEAFQVMSKRIEAEREARQLLQARNLLCGALRGVVVKKEVEDQYPAWGSW</sequence>